<feature type="compositionally biased region" description="Polar residues" evidence="5">
    <location>
        <begin position="330"/>
        <end position="344"/>
    </location>
</feature>
<dbReference type="STRING" id="503106.A0A218YWG7"/>
<gene>
    <name evidence="7" type="ORF">B2J93_7008</name>
</gene>
<feature type="transmembrane region" description="Helical" evidence="6">
    <location>
        <begin position="177"/>
        <end position="196"/>
    </location>
</feature>
<dbReference type="Proteomes" id="UP000242519">
    <property type="component" value="Unassembled WGS sequence"/>
</dbReference>
<evidence type="ECO:0008006" key="9">
    <source>
        <dbReference type="Google" id="ProtNLM"/>
    </source>
</evidence>
<evidence type="ECO:0000256" key="6">
    <source>
        <dbReference type="SAM" id="Phobius"/>
    </source>
</evidence>
<feature type="region of interest" description="Disordered" evidence="5">
    <location>
        <begin position="302"/>
        <end position="376"/>
    </location>
</feature>
<dbReference type="OrthoDB" id="3363151at2759"/>
<keyword evidence="3 6" id="KW-1133">Transmembrane helix</keyword>
<dbReference type="EMBL" id="MZNU01000374">
    <property type="protein sequence ID" value="OWO98921.1"/>
    <property type="molecule type" value="Genomic_DNA"/>
</dbReference>
<accession>A0A218YWG7</accession>
<evidence type="ECO:0000256" key="2">
    <source>
        <dbReference type="ARBA" id="ARBA00022692"/>
    </source>
</evidence>
<comment type="subcellular location">
    <subcellularLocation>
        <location evidence="1">Endomembrane system</location>
        <topology evidence="1">Multi-pass membrane protein</topology>
    </subcellularLocation>
</comment>
<feature type="compositionally biased region" description="Basic and acidic residues" evidence="5">
    <location>
        <begin position="412"/>
        <end position="431"/>
    </location>
</feature>
<evidence type="ECO:0000256" key="5">
    <source>
        <dbReference type="SAM" id="MobiDB-lite"/>
    </source>
</evidence>
<name>A0A218YWG7_9HELO</name>
<dbReference type="Pfam" id="PF10332">
    <property type="entry name" value="DUF2418"/>
    <property type="match status" value="1"/>
</dbReference>
<feature type="transmembrane region" description="Helical" evidence="6">
    <location>
        <begin position="208"/>
        <end position="227"/>
    </location>
</feature>
<dbReference type="InParanoid" id="A0A218YWG7"/>
<dbReference type="PANTHER" id="PTHR28293">
    <property type="entry name" value="NUCLEAR RIM PROTEIN 1"/>
    <property type="match status" value="1"/>
</dbReference>
<reference evidence="7 8" key="1">
    <citation type="submission" date="2017-04" db="EMBL/GenBank/DDBJ databases">
        <title>Draft genome sequence of Marssonina coronaria NL1: causal agent of apple blotch.</title>
        <authorList>
            <person name="Cheng Q."/>
        </authorList>
    </citation>
    <scope>NUCLEOTIDE SEQUENCE [LARGE SCALE GENOMIC DNA]</scope>
    <source>
        <strain evidence="7 8">NL1</strain>
    </source>
</reference>
<evidence type="ECO:0000313" key="7">
    <source>
        <dbReference type="EMBL" id="OWO98921.1"/>
    </source>
</evidence>
<comment type="caution">
    <text evidence="7">The sequence shown here is derived from an EMBL/GenBank/DDBJ whole genome shotgun (WGS) entry which is preliminary data.</text>
</comment>
<feature type="region of interest" description="Disordered" evidence="5">
    <location>
        <begin position="412"/>
        <end position="476"/>
    </location>
</feature>
<feature type="transmembrane region" description="Helical" evidence="6">
    <location>
        <begin position="80"/>
        <end position="103"/>
    </location>
</feature>
<evidence type="ECO:0000256" key="4">
    <source>
        <dbReference type="ARBA" id="ARBA00023136"/>
    </source>
</evidence>
<proteinExistence type="predicted"/>
<keyword evidence="8" id="KW-1185">Reference proteome</keyword>
<sequence length="476" mass="53226">MPRLVRRRPTIQRIKDYLNPGDFLLYVSEEFETRDWDSKQFATPLALVLHIVLLIARANTGTSLGSGQDDVFGDDYSGTGWLSFIATLVVWSLSVFSITNATYTFTRKRHYRLFEMDIDKSQSTASAQRVRVDSSPISSSPLRLFTSILGDTSAESRAHPDATRDVWEIATWDPIPICLRLFCFFSPGHVLVYWLFLPTAATDPRPSVTVFTAILLQVLLSSQLYLLQVCFSQQEKDTSIIQKEVMSEYNIKYVHPRLNPLVRDVATQYSDAGTGTEYDGDGEVETYTPSVILKRGFRTNPNPNYAKHFDPDNSTGISRQTSPAPLYTPSAFNSREPTPLTGTTPRAPIRQPQFRKSMGGTVAPSTTATSGDGGSLGVYSHVNSPLKKATSMYDIQSRDSPRNSFDMAGREIREERERSKSPAKRQSEASRKILQSRAPFPDTVDDRRTSAPSTGLNRRPGPSAFDSSYRRGPSRF</sequence>
<keyword evidence="4 6" id="KW-0472">Membrane</keyword>
<dbReference type="GO" id="GO:0012505">
    <property type="term" value="C:endomembrane system"/>
    <property type="evidence" value="ECO:0007669"/>
    <property type="project" value="UniProtKB-SubCell"/>
</dbReference>
<organism evidence="7 8">
    <name type="scientific">Diplocarpon coronariae</name>
    <dbReference type="NCBI Taxonomy" id="2795749"/>
    <lineage>
        <taxon>Eukaryota</taxon>
        <taxon>Fungi</taxon>
        <taxon>Dikarya</taxon>
        <taxon>Ascomycota</taxon>
        <taxon>Pezizomycotina</taxon>
        <taxon>Leotiomycetes</taxon>
        <taxon>Helotiales</taxon>
        <taxon>Drepanopezizaceae</taxon>
        <taxon>Diplocarpon</taxon>
    </lineage>
</organism>
<dbReference type="GO" id="GO:0007096">
    <property type="term" value="P:regulation of exit from mitosis"/>
    <property type="evidence" value="ECO:0007669"/>
    <property type="project" value="TreeGrafter"/>
</dbReference>
<dbReference type="PANTHER" id="PTHR28293:SF1">
    <property type="entry name" value="NUCLEAR RIM PROTEIN 1"/>
    <property type="match status" value="1"/>
</dbReference>
<dbReference type="AlphaFoldDB" id="A0A218YWG7"/>
<evidence type="ECO:0000313" key="8">
    <source>
        <dbReference type="Proteomes" id="UP000242519"/>
    </source>
</evidence>
<dbReference type="GO" id="GO:0043007">
    <property type="term" value="P:maintenance of rDNA"/>
    <property type="evidence" value="ECO:0007669"/>
    <property type="project" value="TreeGrafter"/>
</dbReference>
<keyword evidence="2 6" id="KW-0812">Transmembrane</keyword>
<feature type="compositionally biased region" description="Polar residues" evidence="5">
    <location>
        <begin position="312"/>
        <end position="323"/>
    </location>
</feature>
<evidence type="ECO:0000256" key="3">
    <source>
        <dbReference type="ARBA" id="ARBA00022989"/>
    </source>
</evidence>
<feature type="transmembrane region" description="Helical" evidence="6">
    <location>
        <begin position="41"/>
        <end position="60"/>
    </location>
</feature>
<dbReference type="InterPro" id="IPR018819">
    <property type="entry name" value="Nur1/Mug154"/>
</dbReference>
<evidence type="ECO:0000256" key="1">
    <source>
        <dbReference type="ARBA" id="ARBA00004127"/>
    </source>
</evidence>
<protein>
    <recommendedName>
        <fullName evidence="9">Meiotically up-regulated gene 154 protein</fullName>
    </recommendedName>
</protein>